<comment type="caution">
    <text evidence="3">The sequence shown here is derived from an EMBL/GenBank/DDBJ whole genome shotgun (WGS) entry which is preliminary data.</text>
</comment>
<protein>
    <submittedName>
        <fullName evidence="3">CAP domain-containing protein</fullName>
    </submittedName>
</protein>
<proteinExistence type="predicted"/>
<accession>A0ABR2UYR4</accession>
<dbReference type="SMART" id="SM00198">
    <property type="entry name" value="SCP"/>
    <property type="match status" value="1"/>
</dbReference>
<dbReference type="Gene3D" id="3.40.33.10">
    <property type="entry name" value="CAP"/>
    <property type="match status" value="1"/>
</dbReference>
<dbReference type="InterPro" id="IPR014044">
    <property type="entry name" value="CAP_dom"/>
</dbReference>
<keyword evidence="4" id="KW-1185">Reference proteome</keyword>
<gene>
    <name evidence="3" type="ORF">SUNI508_07180</name>
</gene>
<dbReference type="InterPro" id="IPR035940">
    <property type="entry name" value="CAP_sf"/>
</dbReference>
<dbReference type="EMBL" id="JARVKF010000299">
    <property type="protein sequence ID" value="KAK9419694.1"/>
    <property type="molecule type" value="Genomic_DNA"/>
</dbReference>
<organism evidence="3 4">
    <name type="scientific">Seiridium unicorne</name>
    <dbReference type="NCBI Taxonomy" id="138068"/>
    <lineage>
        <taxon>Eukaryota</taxon>
        <taxon>Fungi</taxon>
        <taxon>Dikarya</taxon>
        <taxon>Ascomycota</taxon>
        <taxon>Pezizomycotina</taxon>
        <taxon>Sordariomycetes</taxon>
        <taxon>Xylariomycetidae</taxon>
        <taxon>Amphisphaeriales</taxon>
        <taxon>Sporocadaceae</taxon>
        <taxon>Seiridium</taxon>
    </lineage>
</organism>
<dbReference type="PANTHER" id="PTHR10334">
    <property type="entry name" value="CYSTEINE-RICH SECRETORY PROTEIN-RELATED"/>
    <property type="match status" value="1"/>
</dbReference>
<keyword evidence="1" id="KW-0732">Signal</keyword>
<evidence type="ECO:0000313" key="3">
    <source>
        <dbReference type="EMBL" id="KAK9419694.1"/>
    </source>
</evidence>
<evidence type="ECO:0000313" key="4">
    <source>
        <dbReference type="Proteomes" id="UP001408356"/>
    </source>
</evidence>
<evidence type="ECO:0000259" key="2">
    <source>
        <dbReference type="SMART" id="SM00198"/>
    </source>
</evidence>
<dbReference type="Pfam" id="PF00188">
    <property type="entry name" value="CAP"/>
    <property type="match status" value="1"/>
</dbReference>
<dbReference type="InterPro" id="IPR001283">
    <property type="entry name" value="CRISP-related"/>
</dbReference>
<dbReference type="PRINTS" id="PR00837">
    <property type="entry name" value="V5TPXLIKE"/>
</dbReference>
<feature type="signal peptide" evidence="1">
    <location>
        <begin position="1"/>
        <end position="27"/>
    </location>
</feature>
<reference evidence="3 4" key="1">
    <citation type="journal article" date="2024" name="J. Plant Pathol.">
        <title>Sequence and assembly of the genome of Seiridium unicorne, isolate CBS 538.82, causal agent of cypress canker disease.</title>
        <authorList>
            <person name="Scali E."/>
            <person name="Rocca G.D."/>
            <person name="Danti R."/>
            <person name="Garbelotto M."/>
            <person name="Barberini S."/>
            <person name="Baroncelli R."/>
            <person name="Emiliani G."/>
        </authorList>
    </citation>
    <scope>NUCLEOTIDE SEQUENCE [LARGE SCALE GENOMIC DNA]</scope>
    <source>
        <strain evidence="3 4">BM-138-508</strain>
    </source>
</reference>
<name>A0ABR2UYR4_9PEZI</name>
<feature type="domain" description="SCP" evidence="2">
    <location>
        <begin position="54"/>
        <end position="188"/>
    </location>
</feature>
<evidence type="ECO:0000256" key="1">
    <source>
        <dbReference type="SAM" id="SignalP"/>
    </source>
</evidence>
<sequence length="192" mass="21923">MTQQFRRACRLIQFILFSLFLIPSSICVHGATINAPAIAERRAHEVASRYSLTYDQWNALNIHNGWRRGRNLRPLVWDSVLQQDAQNWANHLAYIDRMVHSNQRGSEGENLAWISGGGNPLTISTNMWMAESKSYWGQIIPSGNFEGYGHYTQAMWRSTSRVGMASARARSGRIYTVARYWNAGNIVGQRPY</sequence>
<feature type="chain" id="PRO_5046066847" evidence="1">
    <location>
        <begin position="28"/>
        <end position="192"/>
    </location>
</feature>
<dbReference type="Proteomes" id="UP001408356">
    <property type="component" value="Unassembled WGS sequence"/>
</dbReference>
<dbReference type="SUPFAM" id="SSF55797">
    <property type="entry name" value="PR-1-like"/>
    <property type="match status" value="1"/>
</dbReference>